<evidence type="ECO:0000313" key="8">
    <source>
        <dbReference type="Proteomes" id="UP000323258"/>
    </source>
</evidence>
<dbReference type="Gene3D" id="3.10.450.230">
    <property type="entry name" value="VirB8 protein"/>
    <property type="match status" value="1"/>
</dbReference>
<dbReference type="Proteomes" id="UP000323258">
    <property type="component" value="Unassembled WGS sequence"/>
</dbReference>
<dbReference type="InterPro" id="IPR007430">
    <property type="entry name" value="VirB8"/>
</dbReference>
<comment type="subcellular location">
    <subcellularLocation>
        <location evidence="4">Endomembrane system</location>
        <topology evidence="4">Single-pass membrane protein</topology>
    </subcellularLocation>
</comment>
<dbReference type="AlphaFoldDB" id="A0A5D4HAD7"/>
<evidence type="ECO:0000256" key="5">
    <source>
        <dbReference type="SAM" id="Phobius"/>
    </source>
</evidence>
<dbReference type="GO" id="GO:0012505">
    <property type="term" value="C:endomembrane system"/>
    <property type="evidence" value="ECO:0007669"/>
    <property type="project" value="UniProtKB-SubCell"/>
</dbReference>
<dbReference type="InterPro" id="IPR032710">
    <property type="entry name" value="NTF2-like_dom_sf"/>
</dbReference>
<evidence type="ECO:0000256" key="3">
    <source>
        <dbReference type="ARBA" id="ARBA00023136"/>
    </source>
</evidence>
<evidence type="ECO:0000256" key="1">
    <source>
        <dbReference type="ARBA" id="ARBA00022692"/>
    </source>
</evidence>
<reference evidence="7 8" key="1">
    <citation type="submission" date="2019-08" db="EMBL/GenBank/DDBJ databases">
        <authorList>
            <person name="Seo Y.L."/>
        </authorList>
    </citation>
    <scope>NUCLEOTIDE SEQUENCE [LARGE SCALE GENOMIC DNA]</scope>
    <source>
        <strain evidence="7 8">MaA-C15</strain>
    </source>
</reference>
<evidence type="ECO:0000313" key="7">
    <source>
        <dbReference type="EMBL" id="TYR37163.1"/>
    </source>
</evidence>
<name>A0A5D4HAD7_9HYPH</name>
<dbReference type="OrthoDB" id="597581at2"/>
<sequence length="220" mass="24762">MSGTNAPENPYVAARQEWNERYGASIHAARSWRIVGIIGMTMATIGFSYALYLSTQVKLVPYIVEVDRLGTAVNAGFPEQIAYADPRVIRSTLASFVASFRSVTPDSVVQKQYIDRTYALLRTADPATEKINGWFRGNSPFERARSSTVSVEPTSIVPLSSQTYQVDWTEYERDRQGRELATRRFRGIARVTLTPPQDEAVIRLNPIGLYLTDFDWTAQL</sequence>
<dbReference type="Pfam" id="PF04335">
    <property type="entry name" value="VirB8"/>
    <property type="match status" value="1"/>
</dbReference>
<dbReference type="CDD" id="cd16425">
    <property type="entry name" value="TrbF"/>
    <property type="match status" value="1"/>
</dbReference>
<keyword evidence="1 5" id="KW-0812">Transmembrane</keyword>
<keyword evidence="3 5" id="KW-0472">Membrane</keyword>
<reference evidence="7 8" key="2">
    <citation type="submission" date="2019-09" db="EMBL/GenBank/DDBJ databases">
        <title>Mesorhizobium sp. MaA-C15 isolated from Microcystis aeruginosa.</title>
        <authorList>
            <person name="Jeong S.E."/>
            <person name="Jin H.M."/>
            <person name="Jeon C.O."/>
        </authorList>
    </citation>
    <scope>NUCLEOTIDE SEQUENCE [LARGE SCALE GENOMIC DNA]</scope>
    <source>
        <strain evidence="7 8">MaA-C15</strain>
    </source>
</reference>
<protein>
    <submittedName>
        <fullName evidence="7">Conjugal transfer protein TrbF</fullName>
    </submittedName>
</protein>
<feature type="domain" description="Bacterial virulence protein VirB8" evidence="6">
    <location>
        <begin position="14"/>
        <end position="217"/>
    </location>
</feature>
<evidence type="ECO:0000256" key="2">
    <source>
        <dbReference type="ARBA" id="ARBA00022989"/>
    </source>
</evidence>
<dbReference type="SUPFAM" id="SSF54427">
    <property type="entry name" value="NTF2-like"/>
    <property type="match status" value="1"/>
</dbReference>
<dbReference type="EMBL" id="VSZS01000039">
    <property type="protein sequence ID" value="TYR37163.1"/>
    <property type="molecule type" value="Genomic_DNA"/>
</dbReference>
<dbReference type="InterPro" id="IPR035658">
    <property type="entry name" value="TrbF"/>
</dbReference>
<dbReference type="NCBIfam" id="NF010410">
    <property type="entry name" value="PRK13836.1"/>
    <property type="match status" value="1"/>
</dbReference>
<comment type="caution">
    <text evidence="7">The sequence shown here is derived from an EMBL/GenBank/DDBJ whole genome shotgun (WGS) entry which is preliminary data.</text>
</comment>
<keyword evidence="8" id="KW-1185">Reference proteome</keyword>
<evidence type="ECO:0000259" key="6">
    <source>
        <dbReference type="Pfam" id="PF04335"/>
    </source>
</evidence>
<gene>
    <name evidence="7" type="ORF">FY036_00385</name>
</gene>
<organism evidence="7 8">
    <name type="scientific">Neoaquamicrobium microcysteis</name>
    <dbReference type="NCBI Taxonomy" id="2682781"/>
    <lineage>
        <taxon>Bacteria</taxon>
        <taxon>Pseudomonadati</taxon>
        <taxon>Pseudomonadota</taxon>
        <taxon>Alphaproteobacteria</taxon>
        <taxon>Hyphomicrobiales</taxon>
        <taxon>Phyllobacteriaceae</taxon>
        <taxon>Neoaquamicrobium</taxon>
    </lineage>
</organism>
<evidence type="ECO:0000256" key="4">
    <source>
        <dbReference type="ARBA" id="ARBA00037847"/>
    </source>
</evidence>
<accession>A0A5D4HAD7</accession>
<feature type="transmembrane region" description="Helical" evidence="5">
    <location>
        <begin position="31"/>
        <end position="52"/>
    </location>
</feature>
<proteinExistence type="predicted"/>
<dbReference type="GO" id="GO:0016020">
    <property type="term" value="C:membrane"/>
    <property type="evidence" value="ECO:0007669"/>
    <property type="project" value="InterPro"/>
</dbReference>
<keyword evidence="2 5" id="KW-1133">Transmembrane helix</keyword>
<dbReference type="RefSeq" id="WP_148912750.1">
    <property type="nucleotide sequence ID" value="NZ_VSZS01000039.1"/>
</dbReference>